<sequence>MNKGTTPTFAEYALSGIDKPIGVAEYQLLRDLPDTLGRNLLSIAEIEAELAGELKTGSEVE</sequence>
<accession>A0A5E7TUL2</accession>
<dbReference type="Proteomes" id="UP000327191">
    <property type="component" value="Unassembled WGS sequence"/>
</dbReference>
<dbReference type="RefSeq" id="WP_224790012.1">
    <property type="nucleotide sequence ID" value="NZ_CABVJE010000010.1"/>
</dbReference>
<gene>
    <name evidence="1" type="ORF">PS938_02644</name>
</gene>
<evidence type="ECO:0000313" key="1">
    <source>
        <dbReference type="EMBL" id="VVQ02662.1"/>
    </source>
</evidence>
<dbReference type="EMBL" id="CABVJE010000010">
    <property type="protein sequence ID" value="VVQ02662.1"/>
    <property type="molecule type" value="Genomic_DNA"/>
</dbReference>
<protein>
    <submittedName>
        <fullName evidence="1">Uncharacterized protein</fullName>
    </submittedName>
</protein>
<organism evidence="1 2">
    <name type="scientific">Pseudomonas fluorescens</name>
    <dbReference type="NCBI Taxonomy" id="294"/>
    <lineage>
        <taxon>Bacteria</taxon>
        <taxon>Pseudomonadati</taxon>
        <taxon>Pseudomonadota</taxon>
        <taxon>Gammaproteobacteria</taxon>
        <taxon>Pseudomonadales</taxon>
        <taxon>Pseudomonadaceae</taxon>
        <taxon>Pseudomonas</taxon>
    </lineage>
</organism>
<reference evidence="1 2" key="1">
    <citation type="submission" date="2019-09" db="EMBL/GenBank/DDBJ databases">
        <authorList>
            <person name="Chandra G."/>
            <person name="Truman W A."/>
        </authorList>
    </citation>
    <scope>NUCLEOTIDE SEQUENCE [LARGE SCALE GENOMIC DNA]</scope>
    <source>
        <strain evidence="1">PS938</strain>
    </source>
</reference>
<dbReference type="AlphaFoldDB" id="A0A5E7TUL2"/>
<name>A0A5E7TUL2_PSEFL</name>
<evidence type="ECO:0000313" key="2">
    <source>
        <dbReference type="Proteomes" id="UP000327191"/>
    </source>
</evidence>
<proteinExistence type="predicted"/>